<keyword evidence="13" id="KW-0239">DNA-directed DNA polymerase</keyword>
<dbReference type="InterPro" id="IPR021109">
    <property type="entry name" value="Peptidase_aspartic_dom_sf"/>
</dbReference>
<dbReference type="GO" id="GO:0020037">
    <property type="term" value="F:heme binding"/>
    <property type="evidence" value="ECO:0007669"/>
    <property type="project" value="InterPro"/>
</dbReference>
<dbReference type="SUPFAM" id="SSF53098">
    <property type="entry name" value="Ribonuclease H-like"/>
    <property type="match status" value="1"/>
</dbReference>
<evidence type="ECO:0000256" key="12">
    <source>
        <dbReference type="ARBA" id="ARBA00022918"/>
    </source>
</evidence>
<protein>
    <recommendedName>
        <fullName evidence="18">Integrase catalytic domain-containing protein</fullName>
    </recommendedName>
</protein>
<keyword evidence="9" id="KW-0460">Magnesium</keyword>
<name>J3NB79_ORYBR</name>
<dbReference type="InterPro" id="IPR041577">
    <property type="entry name" value="RT_RNaseH_2"/>
</dbReference>
<dbReference type="Proteomes" id="UP000006038">
    <property type="component" value="Chromosome 12"/>
</dbReference>
<evidence type="ECO:0000256" key="8">
    <source>
        <dbReference type="ARBA" id="ARBA00022801"/>
    </source>
</evidence>
<organism evidence="19">
    <name type="scientific">Oryza brachyantha</name>
    <name type="common">malo sina</name>
    <dbReference type="NCBI Taxonomy" id="4533"/>
    <lineage>
        <taxon>Eukaryota</taxon>
        <taxon>Viridiplantae</taxon>
        <taxon>Streptophyta</taxon>
        <taxon>Embryophyta</taxon>
        <taxon>Tracheophyta</taxon>
        <taxon>Spermatophyta</taxon>
        <taxon>Magnoliopsida</taxon>
        <taxon>Liliopsida</taxon>
        <taxon>Poales</taxon>
        <taxon>Poaceae</taxon>
        <taxon>BOP clade</taxon>
        <taxon>Oryzoideae</taxon>
        <taxon>Oryzeae</taxon>
        <taxon>Oryzinae</taxon>
        <taxon>Oryza</taxon>
    </lineage>
</organism>
<evidence type="ECO:0000256" key="17">
    <source>
        <dbReference type="SAM" id="MobiDB-lite"/>
    </source>
</evidence>
<dbReference type="Gene3D" id="2.40.70.10">
    <property type="entry name" value="Acid Proteases"/>
    <property type="match status" value="1"/>
</dbReference>
<reference evidence="19" key="2">
    <citation type="submission" date="2013-04" db="UniProtKB">
        <authorList>
            <consortium name="EnsemblPlants"/>
        </authorList>
    </citation>
    <scope>IDENTIFICATION</scope>
</reference>
<keyword evidence="2" id="KW-0808">Transferase</keyword>
<evidence type="ECO:0000256" key="16">
    <source>
        <dbReference type="ARBA" id="ARBA00023268"/>
    </source>
</evidence>
<dbReference type="CDD" id="cd00303">
    <property type="entry name" value="retropepsin_like"/>
    <property type="match status" value="1"/>
</dbReference>
<dbReference type="GO" id="GO:0006310">
    <property type="term" value="P:DNA recombination"/>
    <property type="evidence" value="ECO:0007669"/>
    <property type="project" value="UniProtKB-KW"/>
</dbReference>
<dbReference type="PANTHER" id="PTHR37984:SF5">
    <property type="entry name" value="PROTEIN NYNRIN-LIKE"/>
    <property type="match status" value="1"/>
</dbReference>
<dbReference type="GO" id="GO:0015074">
    <property type="term" value="P:DNA integration"/>
    <property type="evidence" value="ECO:0007669"/>
    <property type="project" value="UniProtKB-KW"/>
</dbReference>
<dbReference type="Gene3D" id="3.30.70.270">
    <property type="match status" value="1"/>
</dbReference>
<dbReference type="InterPro" id="IPR043128">
    <property type="entry name" value="Rev_trsase/Diguanyl_cyclase"/>
</dbReference>
<dbReference type="GO" id="GO:0003964">
    <property type="term" value="F:RNA-directed DNA polymerase activity"/>
    <property type="evidence" value="ECO:0007669"/>
    <property type="project" value="UniProtKB-KW"/>
</dbReference>
<dbReference type="Pfam" id="PF08284">
    <property type="entry name" value="RVP_2"/>
    <property type="match status" value="1"/>
</dbReference>
<dbReference type="GO" id="GO:0005506">
    <property type="term" value="F:iron ion binding"/>
    <property type="evidence" value="ECO:0007669"/>
    <property type="project" value="InterPro"/>
</dbReference>
<evidence type="ECO:0000256" key="9">
    <source>
        <dbReference type="ARBA" id="ARBA00022842"/>
    </source>
</evidence>
<evidence type="ECO:0000256" key="7">
    <source>
        <dbReference type="ARBA" id="ARBA00022759"/>
    </source>
</evidence>
<reference evidence="19" key="1">
    <citation type="journal article" date="2013" name="Nat. Commun.">
        <title>Whole-genome sequencing of Oryza brachyantha reveals mechanisms underlying Oryza genome evolution.</title>
        <authorList>
            <person name="Chen J."/>
            <person name="Huang Q."/>
            <person name="Gao D."/>
            <person name="Wang J."/>
            <person name="Lang Y."/>
            <person name="Liu T."/>
            <person name="Li B."/>
            <person name="Bai Z."/>
            <person name="Luis Goicoechea J."/>
            <person name="Liang C."/>
            <person name="Chen C."/>
            <person name="Zhang W."/>
            <person name="Sun S."/>
            <person name="Liao Y."/>
            <person name="Zhang X."/>
            <person name="Yang L."/>
            <person name="Song C."/>
            <person name="Wang M."/>
            <person name="Shi J."/>
            <person name="Liu G."/>
            <person name="Liu J."/>
            <person name="Zhou H."/>
            <person name="Zhou W."/>
            <person name="Yu Q."/>
            <person name="An N."/>
            <person name="Chen Y."/>
            <person name="Cai Q."/>
            <person name="Wang B."/>
            <person name="Liu B."/>
            <person name="Min J."/>
            <person name="Huang Y."/>
            <person name="Wu H."/>
            <person name="Li Z."/>
            <person name="Zhang Y."/>
            <person name="Yin Y."/>
            <person name="Song W."/>
            <person name="Jiang J."/>
            <person name="Jackson S.A."/>
            <person name="Wing R.A."/>
            <person name="Wang J."/>
            <person name="Chen M."/>
        </authorList>
    </citation>
    <scope>NUCLEOTIDE SEQUENCE [LARGE SCALE GENOMIC DNA]</scope>
    <source>
        <strain evidence="19">cv. IRGC 101232</strain>
    </source>
</reference>
<dbReference type="InterPro" id="IPR056924">
    <property type="entry name" value="SH3_Tf2-1"/>
</dbReference>
<keyword evidence="4" id="KW-0540">Nuclease</keyword>
<evidence type="ECO:0000256" key="1">
    <source>
        <dbReference type="ARBA" id="ARBA00022670"/>
    </source>
</evidence>
<evidence type="ECO:0000256" key="3">
    <source>
        <dbReference type="ARBA" id="ARBA00022695"/>
    </source>
</evidence>
<evidence type="ECO:0000256" key="2">
    <source>
        <dbReference type="ARBA" id="ARBA00022679"/>
    </source>
</evidence>
<evidence type="ECO:0000313" key="19">
    <source>
        <dbReference type="EnsemblPlants" id="OB12G12370.1"/>
    </source>
</evidence>
<dbReference type="Gene3D" id="3.30.420.10">
    <property type="entry name" value="Ribonuclease H-like superfamily/Ribonuclease H"/>
    <property type="match status" value="1"/>
</dbReference>
<keyword evidence="16" id="KW-0511">Multifunctional enzyme</keyword>
<keyword evidence="7" id="KW-0255">Endonuclease</keyword>
<dbReference type="InterPro" id="IPR036396">
    <property type="entry name" value="Cyt_P450_sf"/>
</dbReference>
<proteinExistence type="predicted"/>
<feature type="domain" description="Integrase catalytic" evidence="18">
    <location>
        <begin position="653"/>
        <end position="808"/>
    </location>
</feature>
<evidence type="ECO:0000256" key="10">
    <source>
        <dbReference type="ARBA" id="ARBA00022884"/>
    </source>
</evidence>
<keyword evidence="6" id="KW-0064">Aspartyl protease</keyword>
<keyword evidence="12" id="KW-0695">RNA-directed DNA polymerase</keyword>
<dbReference type="CDD" id="cd09274">
    <property type="entry name" value="RNase_HI_RT_Ty3"/>
    <property type="match status" value="1"/>
</dbReference>
<dbReference type="Pfam" id="PF00067">
    <property type="entry name" value="p450"/>
    <property type="match status" value="1"/>
</dbReference>
<dbReference type="SUPFAM" id="SSF50630">
    <property type="entry name" value="Acid proteases"/>
    <property type="match status" value="1"/>
</dbReference>
<dbReference type="GO" id="GO:0004497">
    <property type="term" value="F:monooxygenase activity"/>
    <property type="evidence" value="ECO:0007669"/>
    <property type="project" value="InterPro"/>
</dbReference>
<dbReference type="InterPro" id="IPR016197">
    <property type="entry name" value="Chromo-like_dom_sf"/>
</dbReference>
<dbReference type="eggNOG" id="KOG0017">
    <property type="taxonomic scope" value="Eukaryota"/>
</dbReference>
<dbReference type="InterPro" id="IPR001128">
    <property type="entry name" value="Cyt_P450"/>
</dbReference>
<keyword evidence="10" id="KW-0694">RNA-binding</keyword>
<evidence type="ECO:0000256" key="13">
    <source>
        <dbReference type="ARBA" id="ARBA00022932"/>
    </source>
</evidence>
<evidence type="ECO:0000256" key="14">
    <source>
        <dbReference type="ARBA" id="ARBA00023125"/>
    </source>
</evidence>
<dbReference type="eggNOG" id="KOG0157">
    <property type="taxonomic scope" value="Eukaryota"/>
</dbReference>
<keyword evidence="15" id="KW-0233">DNA recombination</keyword>
<dbReference type="HOGENOM" id="CLU_260722_0_0_1"/>
<keyword evidence="3" id="KW-0548">Nucleotidyltransferase</keyword>
<dbReference type="CDD" id="cd01647">
    <property type="entry name" value="RT_LTR"/>
    <property type="match status" value="1"/>
</dbReference>
<dbReference type="GO" id="GO:0003677">
    <property type="term" value="F:DNA binding"/>
    <property type="evidence" value="ECO:0007669"/>
    <property type="project" value="UniProtKB-KW"/>
</dbReference>
<dbReference type="OMA" id="WTTEASE"/>
<evidence type="ECO:0000256" key="4">
    <source>
        <dbReference type="ARBA" id="ARBA00022722"/>
    </source>
</evidence>
<keyword evidence="14" id="KW-0238">DNA-binding</keyword>
<sequence length="1311" mass="147470">MSVAQSSYSPRLPSDSPRAIVRNVNSVPTPRPQIDAPVNREQISAERGPGPGDRLASLRAYRRAKGLCYRCGLAWSKDHTCSATVQLHVVQEVWDLLQLDESQDSEISSDISISGELCALSKQALWGDTNHPTIQLHGWIQNLEVLMLVDSGSSHTFLAEHLANSLDGVTLLSPSISVKIADGGILRCDKQLPACKWCIQGVQFRTNMRILPLGCYDVILGMDWLDAHSPMAIDWVYKSNSWTHVLQLQACTAEVTAYKDVFEDPVRLPPRRYCDHLIPLLPGARPVNIRPYRQTPGLKDEVERQVAEMLQSGIIQPSKSSLSSPVILVKKKDGTWRLCVDYRHLNAMTVKSKYPLPVIDELLDELSGASWFSKLDLRAGFHQIRMAEGEEYKTAFQTLKSALLTAPVLALPDFTKQFVLETDASNTGVGAILMQDGHPIAYISKALGPRTSGLSTYEKECLAILLAVDHWRSYLQHGEFLIRTDQRSLTHLDDQHLVTPWQHRAFTKLLGLQYRIVYKKGVENKGADSLSRRSPDGIAELSVASSCRPAWISEVISSYDSDSRAQQLLTALALQPDSVPHYSLRDGIIRYKQRIWLGNCEPLQHRVLSALHSAPLGGHSGFPVTYARVKGLFSWKGLKSCTRRFVQSCSVCQQAKPERLKYPGLPLSSRFNCILVVVDKFSRYAHFVPLAHPFIAPQIASAYVDSIYKLHGLPAAIISDRDRIFTSHFWQELFKAVGTDLRMSTAYHPQTDGQTERVNLCLEAYLRCFVHSKPSHWSKWLALAEFWYNTCFHSALGTSPFVALYGHEPRHLGIDSVDACSFYDVQTWISERGTIIRLLRQHLERAQQRMKAQADKNRSERVFAVGDMVYLKLQPYVQQSLARRAHHKLAFRFFGPFRIVARVGEVAYKLDLPATSSVHPAFHVSQLKRAVSSGAPVCPAIPSTWGDQQVPVQVLDTRHQSRGSGLVKQLLIQWDNLPASFATWEDESAVRLTRTLAKKKPTTHGFKAHPLLGYLPAFLNNSHRFLDWSSELIAGSPEMRMGFWIPGMRTGFVTANPVDVEHILRTNFPNYPKREHAIGMLEDFLGHGLFNSDGDQWLWQRKNASYEFSKRSLRRFVVDVVQDEVANRLLPLLRRAAGDVVVDLQDVLQRFGFDTICMVAFGHDPRCLADGGVLEESKSEFMHSFAEAQDLVIGRFMDPIGISWKIKKMFNVGTERRLKKAVADVHAFAMDIVRARRQSASVEDRDDVLSKFVASDDYSDEMKSIVANVFEELVVDVFKEVAAGGVPEHVFSVTLRMKGGLPMKIRRKTEA</sequence>
<dbReference type="PROSITE" id="PS00141">
    <property type="entry name" value="ASP_PROTEASE"/>
    <property type="match status" value="1"/>
</dbReference>
<keyword evidence="5" id="KW-0479">Metal-binding</keyword>
<evidence type="ECO:0000313" key="20">
    <source>
        <dbReference type="Proteomes" id="UP000006038"/>
    </source>
</evidence>
<dbReference type="SUPFAM" id="SSF56672">
    <property type="entry name" value="DNA/RNA polymerases"/>
    <property type="match status" value="1"/>
</dbReference>
<dbReference type="GO" id="GO:0016705">
    <property type="term" value="F:oxidoreductase activity, acting on paired donors, with incorporation or reduction of molecular oxygen"/>
    <property type="evidence" value="ECO:0007669"/>
    <property type="project" value="InterPro"/>
</dbReference>
<dbReference type="GO" id="GO:0006508">
    <property type="term" value="P:proteolysis"/>
    <property type="evidence" value="ECO:0007669"/>
    <property type="project" value="UniProtKB-KW"/>
</dbReference>
<dbReference type="GO" id="GO:0004190">
    <property type="term" value="F:aspartic-type endopeptidase activity"/>
    <property type="evidence" value="ECO:0007669"/>
    <property type="project" value="UniProtKB-KW"/>
</dbReference>
<dbReference type="Gene3D" id="1.10.340.70">
    <property type="match status" value="1"/>
</dbReference>
<dbReference type="InterPro" id="IPR036397">
    <property type="entry name" value="RNaseH_sf"/>
</dbReference>
<dbReference type="InterPro" id="IPR001969">
    <property type="entry name" value="Aspartic_peptidase_AS"/>
</dbReference>
<dbReference type="Gene3D" id="3.10.20.370">
    <property type="match status" value="1"/>
</dbReference>
<dbReference type="Gene3D" id="3.10.10.10">
    <property type="entry name" value="HIV Type 1 Reverse Transcriptase, subunit A, domain 1"/>
    <property type="match status" value="1"/>
</dbReference>
<dbReference type="InterPro" id="IPR001584">
    <property type="entry name" value="Integrase_cat-core"/>
</dbReference>
<dbReference type="InterPro" id="IPR050951">
    <property type="entry name" value="Retrovirus_Pol_polyprotein"/>
</dbReference>
<dbReference type="Pfam" id="PF24626">
    <property type="entry name" value="SH3_Tf2-1"/>
    <property type="match status" value="1"/>
</dbReference>
<dbReference type="SUPFAM" id="SSF54160">
    <property type="entry name" value="Chromo domain-like"/>
    <property type="match status" value="1"/>
</dbReference>
<evidence type="ECO:0000256" key="6">
    <source>
        <dbReference type="ARBA" id="ARBA00022750"/>
    </source>
</evidence>
<keyword evidence="8" id="KW-0378">Hydrolase</keyword>
<dbReference type="Gene3D" id="1.10.630.10">
    <property type="entry name" value="Cytochrome P450"/>
    <property type="match status" value="1"/>
</dbReference>
<dbReference type="GO" id="GO:0004519">
    <property type="term" value="F:endonuclease activity"/>
    <property type="evidence" value="ECO:0007669"/>
    <property type="project" value="UniProtKB-KW"/>
</dbReference>
<evidence type="ECO:0000256" key="11">
    <source>
        <dbReference type="ARBA" id="ARBA00022908"/>
    </source>
</evidence>
<dbReference type="GO" id="GO:0003887">
    <property type="term" value="F:DNA-directed DNA polymerase activity"/>
    <property type="evidence" value="ECO:0007669"/>
    <property type="project" value="UniProtKB-KW"/>
</dbReference>
<dbReference type="PANTHER" id="PTHR37984">
    <property type="entry name" value="PROTEIN CBG26694"/>
    <property type="match status" value="1"/>
</dbReference>
<dbReference type="PROSITE" id="PS50994">
    <property type="entry name" value="INTEGRASE"/>
    <property type="match status" value="1"/>
</dbReference>
<evidence type="ECO:0000259" key="18">
    <source>
        <dbReference type="PROSITE" id="PS50994"/>
    </source>
</evidence>
<keyword evidence="1" id="KW-0645">Protease</keyword>
<dbReference type="InterPro" id="IPR043502">
    <property type="entry name" value="DNA/RNA_pol_sf"/>
</dbReference>
<dbReference type="Pfam" id="PF17919">
    <property type="entry name" value="RT_RNaseH_2"/>
    <property type="match status" value="1"/>
</dbReference>
<dbReference type="GO" id="GO:0003723">
    <property type="term" value="F:RNA binding"/>
    <property type="evidence" value="ECO:0007669"/>
    <property type="project" value="UniProtKB-KW"/>
</dbReference>
<dbReference type="STRING" id="4533.J3NB79"/>
<keyword evidence="11" id="KW-0229">DNA integration</keyword>
<dbReference type="EnsemblPlants" id="OB12G12370.1">
    <property type="protein sequence ID" value="OB12G12370.1"/>
    <property type="gene ID" value="OB12G12370"/>
</dbReference>
<dbReference type="SUPFAM" id="SSF48264">
    <property type="entry name" value="Cytochrome P450"/>
    <property type="match status" value="1"/>
</dbReference>
<dbReference type="Gramene" id="OB12G12370.1">
    <property type="protein sequence ID" value="OB12G12370.1"/>
    <property type="gene ID" value="OB12G12370"/>
</dbReference>
<accession>J3NB79</accession>
<evidence type="ECO:0000256" key="5">
    <source>
        <dbReference type="ARBA" id="ARBA00022723"/>
    </source>
</evidence>
<dbReference type="InterPro" id="IPR012337">
    <property type="entry name" value="RNaseH-like_sf"/>
</dbReference>
<keyword evidence="20" id="KW-1185">Reference proteome</keyword>
<dbReference type="InterPro" id="IPR041588">
    <property type="entry name" value="Integrase_H2C2"/>
</dbReference>
<feature type="region of interest" description="Disordered" evidence="17">
    <location>
        <begin position="1"/>
        <end position="52"/>
    </location>
</feature>
<dbReference type="Pfam" id="PF17921">
    <property type="entry name" value="Integrase_H2C2"/>
    <property type="match status" value="1"/>
</dbReference>
<evidence type="ECO:0000256" key="15">
    <source>
        <dbReference type="ARBA" id="ARBA00023172"/>
    </source>
</evidence>